<evidence type="ECO:0000256" key="5">
    <source>
        <dbReference type="ARBA" id="ARBA00023002"/>
    </source>
</evidence>
<protein>
    <recommendedName>
        <fullName evidence="6">FAD-binding PCMH-type domain-containing protein</fullName>
    </recommendedName>
</protein>
<dbReference type="GO" id="GO:0071949">
    <property type="term" value="F:FAD binding"/>
    <property type="evidence" value="ECO:0007669"/>
    <property type="project" value="InterPro"/>
</dbReference>
<dbReference type="EMBL" id="JACCFO010000001">
    <property type="protein sequence ID" value="NYI95113.1"/>
    <property type="molecule type" value="Genomic_DNA"/>
</dbReference>
<gene>
    <name evidence="7" type="ORF">HNR12_001390</name>
</gene>
<dbReference type="RefSeq" id="WP_179766697.1">
    <property type="nucleotide sequence ID" value="NZ_JACCFO010000001.1"/>
</dbReference>
<comment type="caution">
    <text evidence="7">The sequence shown here is derived from an EMBL/GenBank/DDBJ whole genome shotgun (WGS) entry which is preliminary data.</text>
</comment>
<dbReference type="InterPro" id="IPR016167">
    <property type="entry name" value="FAD-bd_PCMH_sub1"/>
</dbReference>
<dbReference type="InterPro" id="IPR050416">
    <property type="entry name" value="FAD-linked_Oxidoreductase"/>
</dbReference>
<reference evidence="7 8" key="1">
    <citation type="submission" date="2020-07" db="EMBL/GenBank/DDBJ databases">
        <title>Sequencing the genomes of 1000 actinobacteria strains.</title>
        <authorList>
            <person name="Klenk H.-P."/>
        </authorList>
    </citation>
    <scope>NUCLEOTIDE SEQUENCE [LARGE SCALE GENOMIC DNA]</scope>
    <source>
        <strain evidence="7 8">DSM 45927</strain>
    </source>
</reference>
<keyword evidence="3" id="KW-0285">Flavoprotein</keyword>
<evidence type="ECO:0000313" key="7">
    <source>
        <dbReference type="EMBL" id="NYI95113.1"/>
    </source>
</evidence>
<dbReference type="PANTHER" id="PTHR42973:SF39">
    <property type="entry name" value="FAD-BINDING PCMH-TYPE DOMAIN-CONTAINING PROTEIN"/>
    <property type="match status" value="1"/>
</dbReference>
<feature type="domain" description="FAD-binding PCMH-type" evidence="6">
    <location>
        <begin position="43"/>
        <end position="213"/>
    </location>
</feature>
<dbReference type="Gene3D" id="3.30.465.10">
    <property type="match status" value="1"/>
</dbReference>
<accession>A0A853BIK7</accession>
<dbReference type="SUPFAM" id="SSF56176">
    <property type="entry name" value="FAD-binding/transporter-associated domain-like"/>
    <property type="match status" value="1"/>
</dbReference>
<dbReference type="Gene3D" id="3.30.43.10">
    <property type="entry name" value="Uridine Diphospho-n-acetylenolpyruvylglucosamine Reductase, domain 2"/>
    <property type="match status" value="1"/>
</dbReference>
<evidence type="ECO:0000256" key="2">
    <source>
        <dbReference type="ARBA" id="ARBA00005466"/>
    </source>
</evidence>
<organism evidence="7 8">
    <name type="scientific">Streptomonospora nanhaiensis</name>
    <dbReference type="NCBI Taxonomy" id="1323731"/>
    <lineage>
        <taxon>Bacteria</taxon>
        <taxon>Bacillati</taxon>
        <taxon>Actinomycetota</taxon>
        <taxon>Actinomycetes</taxon>
        <taxon>Streptosporangiales</taxon>
        <taxon>Nocardiopsidaceae</taxon>
        <taxon>Streptomonospora</taxon>
    </lineage>
</organism>
<dbReference type="Pfam" id="PF01565">
    <property type="entry name" value="FAD_binding_4"/>
    <property type="match status" value="1"/>
</dbReference>
<dbReference type="AlphaFoldDB" id="A0A853BIK7"/>
<dbReference type="Proteomes" id="UP000575985">
    <property type="component" value="Unassembled WGS sequence"/>
</dbReference>
<dbReference type="GO" id="GO:0016491">
    <property type="term" value="F:oxidoreductase activity"/>
    <property type="evidence" value="ECO:0007669"/>
    <property type="project" value="UniProtKB-KW"/>
</dbReference>
<dbReference type="InterPro" id="IPR006094">
    <property type="entry name" value="Oxid_FAD_bind_N"/>
</dbReference>
<evidence type="ECO:0000256" key="4">
    <source>
        <dbReference type="ARBA" id="ARBA00022827"/>
    </source>
</evidence>
<sequence length="461" mass="47049">MTTPTNDLIDRAAGALRAALSPDHVVTSGPAFDAARALWNGAVAHRPGVVVRAQKRADVAIAVRTAVDLGVPLTVRGGGHDWAGRALADRGITVDLTGMRRVSVDPVAQVARVEGGATSADLVCAAERNGLTAVTGTSGAVGLAGLSLGGGYGPLSGRFGLAADNILSATLVLADGSTVTASDTDEPELFWAVRGGGGNFGVVTSMDVRLHRVPGLLSGMSVYPWRQAPSVLHTLKDVLLGGPDELTVQVGVVAGPDGNPALFLAPTWSGGGDKSRAEGEKVLARLGALGQPLLAQAGPARMSDVLAGTDALFPSGRHVGIRTRTLPGLTSGVRSALLAQGEALPTRASAIALHALHGAAARVPAADTAFGNRKPHLMAEIIAVWEPGDEAAPGHRAWADALHSALAPEAVPGGYPNLLGPDDSAEIAHAYGPNTRRLLDAKQRYDPGRVFTATSLPPADR</sequence>
<comment type="similarity">
    <text evidence="2">Belongs to the oxygen-dependent FAD-linked oxidoreductase family.</text>
</comment>
<keyword evidence="4" id="KW-0274">FAD</keyword>
<dbReference type="Gene3D" id="3.40.462.20">
    <property type="match status" value="1"/>
</dbReference>
<dbReference type="PROSITE" id="PS00862">
    <property type="entry name" value="OX2_COVAL_FAD"/>
    <property type="match status" value="1"/>
</dbReference>
<dbReference type="InterPro" id="IPR036318">
    <property type="entry name" value="FAD-bd_PCMH-like_sf"/>
</dbReference>
<comment type="cofactor">
    <cofactor evidence="1">
        <name>FAD</name>
        <dbReference type="ChEBI" id="CHEBI:57692"/>
    </cofactor>
</comment>
<evidence type="ECO:0000256" key="1">
    <source>
        <dbReference type="ARBA" id="ARBA00001974"/>
    </source>
</evidence>
<proteinExistence type="inferred from homology"/>
<evidence type="ECO:0000259" key="6">
    <source>
        <dbReference type="PROSITE" id="PS51387"/>
    </source>
</evidence>
<keyword evidence="5" id="KW-0560">Oxidoreductase</keyword>
<keyword evidence="8" id="KW-1185">Reference proteome</keyword>
<dbReference type="InterPro" id="IPR016169">
    <property type="entry name" value="FAD-bd_PCMH_sub2"/>
</dbReference>
<name>A0A853BIK7_9ACTN</name>
<dbReference type="PROSITE" id="PS51387">
    <property type="entry name" value="FAD_PCMH"/>
    <property type="match status" value="1"/>
</dbReference>
<evidence type="ECO:0000256" key="3">
    <source>
        <dbReference type="ARBA" id="ARBA00022630"/>
    </source>
</evidence>
<evidence type="ECO:0000313" key="8">
    <source>
        <dbReference type="Proteomes" id="UP000575985"/>
    </source>
</evidence>
<dbReference type="InterPro" id="IPR006093">
    <property type="entry name" value="Oxy_OxRdtase_FAD_BS"/>
</dbReference>
<dbReference type="PANTHER" id="PTHR42973">
    <property type="entry name" value="BINDING OXIDOREDUCTASE, PUTATIVE (AFU_ORTHOLOGUE AFUA_1G17690)-RELATED"/>
    <property type="match status" value="1"/>
</dbReference>
<dbReference type="InterPro" id="IPR016166">
    <property type="entry name" value="FAD-bd_PCMH"/>
</dbReference>